<dbReference type="Proteomes" id="UP000198727">
    <property type="component" value="Unassembled WGS sequence"/>
</dbReference>
<name>A0A1I5LQU3_9PSEU</name>
<proteinExistence type="predicted"/>
<evidence type="ECO:0000259" key="1">
    <source>
        <dbReference type="Pfam" id="PF09423"/>
    </source>
</evidence>
<dbReference type="InterPro" id="IPR052900">
    <property type="entry name" value="Phospholipid_Metab_Enz"/>
</dbReference>
<sequence>MGSQTVDVQWELATDERFANVVAAGAETATPGEGHSVHAEPAGLTPDTEYFYRFRTGSHISPVGRTRTAPAAGSNPASVRFAMASCAHFEEGWYHAFRHLAADDPDVVLFLGDYMYEKNSGHSDIVRGYVEFDEVDKLAEYRLRYAQHKTDPDLKAAHAAAPWLPVFDDHELKNNWWGVNYDQPARKQPSFQAFWENMPLPRAMKPANSAIPLYRRFRWGTLARFHMMDTRQYRWKQAPNNDNTNCTELRRTDRTLTGAAQEKWLLDGLAARESTWDFLGQQVFFGQRDGDGKAATCDVSEDAWDGYPANRRRITQGWVDRRVPNPVVLTGDVHRHWACDLRVDFDNHSAPIVGTELITTSITSRGSTTPPSNLPQNPHVRYIGHQRGYVRATVTPRQLTAEFMGVSSVLVRDPARSKLSVVKRFHVKAGRPGLRPG</sequence>
<dbReference type="InterPro" id="IPR032093">
    <property type="entry name" value="PhoD_N"/>
</dbReference>
<dbReference type="SUPFAM" id="SSF56300">
    <property type="entry name" value="Metallo-dependent phosphatases"/>
    <property type="match status" value="1"/>
</dbReference>
<feature type="domain" description="PhoD-like phosphatase metallophosphatase" evidence="1">
    <location>
        <begin position="81"/>
        <end position="403"/>
    </location>
</feature>
<dbReference type="InterPro" id="IPR018946">
    <property type="entry name" value="PhoD-like_MPP"/>
</dbReference>
<dbReference type="STRING" id="587909.SAMN05421810_101630"/>
<accession>A0A1I5LQU3</accession>
<evidence type="ECO:0000313" key="4">
    <source>
        <dbReference type="Proteomes" id="UP000198727"/>
    </source>
</evidence>
<organism evidence="3 4">
    <name type="scientific">Amycolatopsis arida</name>
    <dbReference type="NCBI Taxonomy" id="587909"/>
    <lineage>
        <taxon>Bacteria</taxon>
        <taxon>Bacillati</taxon>
        <taxon>Actinomycetota</taxon>
        <taxon>Actinomycetes</taxon>
        <taxon>Pseudonocardiales</taxon>
        <taxon>Pseudonocardiaceae</taxon>
        <taxon>Amycolatopsis</taxon>
    </lineage>
</organism>
<dbReference type="Gene3D" id="2.60.40.380">
    <property type="entry name" value="Purple acid phosphatase-like, N-terminal"/>
    <property type="match status" value="1"/>
</dbReference>
<evidence type="ECO:0000313" key="3">
    <source>
        <dbReference type="EMBL" id="SFO99615.1"/>
    </source>
</evidence>
<dbReference type="AlphaFoldDB" id="A0A1I5LQU3"/>
<keyword evidence="4" id="KW-1185">Reference proteome</keyword>
<dbReference type="InterPro" id="IPR029052">
    <property type="entry name" value="Metallo-depent_PP-like"/>
</dbReference>
<feature type="domain" description="Phospholipase D N-terminal" evidence="2">
    <location>
        <begin position="4"/>
        <end position="68"/>
    </location>
</feature>
<dbReference type="Gene3D" id="3.60.21.70">
    <property type="entry name" value="PhoD-like phosphatase"/>
    <property type="match status" value="1"/>
</dbReference>
<reference evidence="4" key="1">
    <citation type="submission" date="2016-10" db="EMBL/GenBank/DDBJ databases">
        <authorList>
            <person name="Varghese N."/>
            <person name="Submissions S."/>
        </authorList>
    </citation>
    <scope>NUCLEOTIDE SEQUENCE [LARGE SCALE GENOMIC DNA]</scope>
    <source>
        <strain evidence="4">CGMCC 4.5579</strain>
    </source>
</reference>
<gene>
    <name evidence="3" type="ORF">SAMN05421810_101630</name>
</gene>
<protein>
    <submittedName>
        <fullName evidence="3">Alkaline phosphatase D</fullName>
    </submittedName>
</protein>
<evidence type="ECO:0000259" key="2">
    <source>
        <dbReference type="Pfam" id="PF16655"/>
    </source>
</evidence>
<dbReference type="RefSeq" id="WP_092527561.1">
    <property type="nucleotide sequence ID" value="NZ_FOWW01000001.1"/>
</dbReference>
<dbReference type="OrthoDB" id="327733at2"/>
<dbReference type="InterPro" id="IPR038607">
    <property type="entry name" value="PhoD-like_sf"/>
</dbReference>
<dbReference type="Pfam" id="PF16655">
    <property type="entry name" value="PhoD_N"/>
    <property type="match status" value="1"/>
</dbReference>
<dbReference type="CDD" id="cd07389">
    <property type="entry name" value="MPP_PhoD"/>
    <property type="match status" value="1"/>
</dbReference>
<dbReference type="PANTHER" id="PTHR43606:SF2">
    <property type="entry name" value="ALKALINE PHOSPHATASE FAMILY PROTEIN (AFU_ORTHOLOGUE AFUA_5G03860)"/>
    <property type="match status" value="1"/>
</dbReference>
<dbReference type="Pfam" id="PF09423">
    <property type="entry name" value="PhoD"/>
    <property type="match status" value="1"/>
</dbReference>
<dbReference type="EMBL" id="FOWW01000001">
    <property type="protein sequence ID" value="SFO99615.1"/>
    <property type="molecule type" value="Genomic_DNA"/>
</dbReference>
<dbReference type="PANTHER" id="PTHR43606">
    <property type="entry name" value="PHOSPHATASE, PUTATIVE (AFU_ORTHOLOGUE AFUA_6G08710)-RELATED"/>
    <property type="match status" value="1"/>
</dbReference>